<name>A0A2D3ULJ6_9PEZI</name>
<evidence type="ECO:0000256" key="5">
    <source>
        <dbReference type="ARBA" id="ARBA00022692"/>
    </source>
</evidence>
<keyword evidence="6 9" id="KW-1133">Transmembrane helix</keyword>
<evidence type="ECO:0000313" key="10">
    <source>
        <dbReference type="EMBL" id="CZT15002.1"/>
    </source>
</evidence>
<evidence type="ECO:0000256" key="7">
    <source>
        <dbReference type="ARBA" id="ARBA00023136"/>
    </source>
</evidence>
<evidence type="ECO:0000256" key="9">
    <source>
        <dbReference type="SAM" id="Phobius"/>
    </source>
</evidence>
<feature type="compositionally biased region" description="Basic residues" evidence="8">
    <location>
        <begin position="37"/>
        <end position="51"/>
    </location>
</feature>
<keyword evidence="5 9" id="KW-0812">Transmembrane</keyword>
<comment type="subcellular location">
    <subcellularLocation>
        <location evidence="1">Membrane</location>
        <topology evidence="1">Multi-pass membrane protein</topology>
    </subcellularLocation>
</comment>
<feature type="region of interest" description="Disordered" evidence="8">
    <location>
        <begin position="156"/>
        <end position="232"/>
    </location>
</feature>
<dbReference type="Pfam" id="PF06432">
    <property type="entry name" value="GPI2"/>
    <property type="match status" value="1"/>
</dbReference>
<feature type="transmembrane region" description="Helical" evidence="9">
    <location>
        <begin position="367"/>
        <end position="386"/>
    </location>
</feature>
<feature type="transmembrane region" description="Helical" evidence="9">
    <location>
        <begin position="338"/>
        <end position="355"/>
    </location>
</feature>
<evidence type="ECO:0000313" key="11">
    <source>
        <dbReference type="Proteomes" id="UP000225277"/>
    </source>
</evidence>
<dbReference type="STRING" id="112498.A0A2D3ULJ6"/>
<keyword evidence="4" id="KW-0337">GPI-anchor biosynthesis</keyword>
<dbReference type="RefSeq" id="XP_023621899.1">
    <property type="nucleotide sequence ID" value="XM_023766131.1"/>
</dbReference>
<keyword evidence="10" id="KW-0328">Glycosyltransferase</keyword>
<dbReference type="GO" id="GO:0000506">
    <property type="term" value="C:glycosylphosphatidylinositol-N-acetylglucosaminyltransferase (GPI-GnT) complex"/>
    <property type="evidence" value="ECO:0007669"/>
    <property type="project" value="TreeGrafter"/>
</dbReference>
<keyword evidence="7 9" id="KW-0472">Membrane</keyword>
<evidence type="ECO:0000256" key="2">
    <source>
        <dbReference type="ARBA" id="ARBA00004687"/>
    </source>
</evidence>
<keyword evidence="11" id="KW-1185">Reference proteome</keyword>
<feature type="compositionally biased region" description="Low complexity" evidence="8">
    <location>
        <begin position="1"/>
        <end position="18"/>
    </location>
</feature>
<evidence type="ECO:0000256" key="6">
    <source>
        <dbReference type="ARBA" id="ARBA00022989"/>
    </source>
</evidence>
<proteinExistence type="inferred from homology"/>
<organism evidence="10 11">
    <name type="scientific">Ramularia collo-cygni</name>
    <dbReference type="NCBI Taxonomy" id="112498"/>
    <lineage>
        <taxon>Eukaryota</taxon>
        <taxon>Fungi</taxon>
        <taxon>Dikarya</taxon>
        <taxon>Ascomycota</taxon>
        <taxon>Pezizomycotina</taxon>
        <taxon>Dothideomycetes</taxon>
        <taxon>Dothideomycetidae</taxon>
        <taxon>Mycosphaerellales</taxon>
        <taxon>Mycosphaerellaceae</taxon>
        <taxon>Ramularia</taxon>
    </lineage>
</organism>
<reference evidence="10 11" key="1">
    <citation type="submission" date="2016-03" db="EMBL/GenBank/DDBJ databases">
        <authorList>
            <person name="Ploux O."/>
        </authorList>
    </citation>
    <scope>NUCLEOTIDE SEQUENCE [LARGE SCALE GENOMIC DNA]</scope>
    <source>
        <strain evidence="10 11">URUG2</strain>
    </source>
</reference>
<dbReference type="GeneID" id="35606830"/>
<protein>
    <submittedName>
        <fullName evidence="10">Related to N-acetylglucosaminyltransferase complex, subunit PIG-C/GPI2, required for phosphatidylinositol biosynthesis</fullName>
    </submittedName>
</protein>
<feature type="region of interest" description="Disordered" evidence="8">
    <location>
        <begin position="1"/>
        <end position="56"/>
    </location>
</feature>
<keyword evidence="10" id="KW-0808">Transferase</keyword>
<gene>
    <name evidence="10" type="ORF">RCC_12277</name>
</gene>
<comment type="similarity">
    <text evidence="3">Belongs to the PIGC family.</text>
</comment>
<feature type="transmembrane region" description="Helical" evidence="9">
    <location>
        <begin position="392"/>
        <end position="417"/>
    </location>
</feature>
<comment type="pathway">
    <text evidence="2">Glycolipid biosynthesis; glycosylphosphatidylinositol-anchor biosynthesis.</text>
</comment>
<dbReference type="UniPathway" id="UPA00196"/>
<dbReference type="PANTHER" id="PTHR12982">
    <property type="entry name" value="PHOSPHATIDYLINOSITOL GLYCAN, CLASS C"/>
    <property type="match status" value="1"/>
</dbReference>
<dbReference type="Proteomes" id="UP000225277">
    <property type="component" value="Unassembled WGS sequence"/>
</dbReference>
<accession>A0A2D3ULJ6</accession>
<dbReference type="PANTHER" id="PTHR12982:SF0">
    <property type="entry name" value="PHOSPHATIDYLINOSITOL N-ACETYLGLUCOSAMINYLTRANSFERASE SUBUNIT C"/>
    <property type="match status" value="1"/>
</dbReference>
<evidence type="ECO:0000256" key="8">
    <source>
        <dbReference type="SAM" id="MobiDB-lite"/>
    </source>
</evidence>
<dbReference type="GO" id="GO:0006506">
    <property type="term" value="P:GPI anchor biosynthetic process"/>
    <property type="evidence" value="ECO:0007669"/>
    <property type="project" value="UniProtKB-UniPathway"/>
</dbReference>
<evidence type="ECO:0000256" key="3">
    <source>
        <dbReference type="ARBA" id="ARBA00008321"/>
    </source>
</evidence>
<evidence type="ECO:0000256" key="4">
    <source>
        <dbReference type="ARBA" id="ARBA00022502"/>
    </source>
</evidence>
<evidence type="ECO:0000256" key="1">
    <source>
        <dbReference type="ARBA" id="ARBA00004141"/>
    </source>
</evidence>
<dbReference type="OrthoDB" id="196709at2759"/>
<dbReference type="InterPro" id="IPR009450">
    <property type="entry name" value="Plno_GlcNAc_GPI2"/>
</dbReference>
<dbReference type="EMBL" id="FJUY01000001">
    <property type="protein sequence ID" value="CZT15002.1"/>
    <property type="molecule type" value="Genomic_DNA"/>
</dbReference>
<sequence length="442" mass="48454">MSTSRPASLRSTTSSTLLRPEDAIYSPPHRSLTNASRKSRRNRSSSRRRRDKLPTSASTQWKKLLWVKQPFPDNYTDEETFLDHLQRNPKLRPYEFWPLVADSTIIVQHLCSVVIFVCCFTGINQQRVAPETVVGWATGCTVAGWVWRESCWQGREHRNEKDKEESEEDGVGESATEDLLSPASDTTELGGGGLSITDLPPLKENLPPPLSRHHSRAPSASPTSPDSLPLSHPSFMPQYTSYPCSNFSPRTASRLTTAKSSVLIYCSLLGLSPILKSLTRSTSPDSIWAMSAWLIALNVFTFDYGADASSKFPASLSTNAALMASTVLASRLPSTTHVFSLTLFSIEVFGLFPVFRRHLREVTWTGHLLLTVILVVVASAGLGMAVSGGGAVMAGVGVILGGMVCLGGMGVTSWWLIGLQRYKNEIYGPWDPARPVIRGGWD</sequence>
<dbReference type="AlphaFoldDB" id="A0A2D3ULJ6"/>
<dbReference type="GO" id="GO:0016757">
    <property type="term" value="F:glycosyltransferase activity"/>
    <property type="evidence" value="ECO:0007669"/>
    <property type="project" value="UniProtKB-KW"/>
</dbReference>